<keyword evidence="3" id="KW-0238">DNA-binding</keyword>
<proteinExistence type="inferred from homology"/>
<reference evidence="6" key="1">
    <citation type="submission" date="2019-02" db="EMBL/GenBank/DDBJ databases">
        <authorList>
            <person name="Gruber-Vodicka R. H."/>
            <person name="Seah K. B. B."/>
        </authorList>
    </citation>
    <scope>NUCLEOTIDE SEQUENCE</scope>
    <source>
        <strain evidence="6">BECK_S312</strain>
        <strain evidence="7">BECK_S426</strain>
    </source>
</reference>
<dbReference type="PANTHER" id="PTHR30408:SF13">
    <property type="entry name" value="TYPE I RESTRICTION ENZYME HINDI SPECIFICITY SUBUNIT"/>
    <property type="match status" value="1"/>
</dbReference>
<feature type="domain" description="Type I restriction modification DNA specificity" evidence="5">
    <location>
        <begin position="3"/>
        <end position="187"/>
    </location>
</feature>
<feature type="coiled-coil region" evidence="4">
    <location>
        <begin position="375"/>
        <end position="402"/>
    </location>
</feature>
<dbReference type="InterPro" id="IPR000055">
    <property type="entry name" value="Restrct_endonuc_typeI_TRD"/>
</dbReference>
<organism evidence="6">
    <name type="scientific">Candidatus Kentrum sp. LPFa</name>
    <dbReference type="NCBI Taxonomy" id="2126335"/>
    <lineage>
        <taxon>Bacteria</taxon>
        <taxon>Pseudomonadati</taxon>
        <taxon>Pseudomonadota</taxon>
        <taxon>Gammaproteobacteria</taxon>
        <taxon>Candidatus Kentrum</taxon>
    </lineage>
</organism>
<evidence type="ECO:0000313" key="6">
    <source>
        <dbReference type="EMBL" id="VFK11488.1"/>
    </source>
</evidence>
<dbReference type="Pfam" id="PF01420">
    <property type="entry name" value="Methylase_S"/>
    <property type="match status" value="1"/>
</dbReference>
<protein>
    <submittedName>
        <fullName evidence="6">Type I restriction enzyme, S subunit</fullName>
    </submittedName>
</protein>
<dbReference type="EMBL" id="CAADFP010000050">
    <property type="protein sequence ID" value="VFK27652.1"/>
    <property type="molecule type" value="Genomic_DNA"/>
</dbReference>
<keyword evidence="4" id="KW-0175">Coiled coil</keyword>
<evidence type="ECO:0000259" key="5">
    <source>
        <dbReference type="Pfam" id="PF01420"/>
    </source>
</evidence>
<dbReference type="SUPFAM" id="SSF116734">
    <property type="entry name" value="DNA methylase specificity domain"/>
    <property type="match status" value="2"/>
</dbReference>
<dbReference type="Gene3D" id="3.90.220.20">
    <property type="entry name" value="DNA methylase specificity domains"/>
    <property type="match status" value="2"/>
</dbReference>
<sequence>MESEWHAIDLGELGEFRNGINFSRDEKGGDGDTALRLINVKDLYTDTPFINLLSLDKITLRTNKNLDRYKVKSGDIFFARSSVKRDGVGVVSMAKHADEGALHCGFVIRFRLVRDDVDRVFLSYLLRSPDYRARITNLSGGAAITNISQDSLRGLSVRLPPTRQQERVAAILSAYDDLIENNLRRIKILEEMAQNLYREWFVKFRFPGQSQVRMVDSPLGEIPEGWEVNALGDLVSTQYGYTESAQDKPIGPRYLRGKDINKTTYIDWDSVPYCPIKDGQRPKYKLYKGDILIIRMADPGKVGIVEKEVEAVFASYLVRLSRKTDRIGAYYLFHLLIGERYQDYITGASTGTTRKSASAGVLTGIDVLVPPESLLKDFESKVQTIRQLLNNLIERNNNLRQTRDLLLPKLISGELDVSTLPIDTGQEAA</sequence>
<evidence type="ECO:0000256" key="2">
    <source>
        <dbReference type="ARBA" id="ARBA00022747"/>
    </source>
</evidence>
<dbReference type="AlphaFoldDB" id="A0A450W328"/>
<dbReference type="CDD" id="cd17517">
    <property type="entry name" value="RMtype1_S_EcoKI_StySPI-TRD2-CR2_like"/>
    <property type="match status" value="1"/>
</dbReference>
<gene>
    <name evidence="6" type="ORF">BECKLPF1236A_GA0070988_100563</name>
    <name evidence="7" type="ORF">BECKLPF1236C_GA0070990_100503</name>
</gene>
<dbReference type="GO" id="GO:0003677">
    <property type="term" value="F:DNA binding"/>
    <property type="evidence" value="ECO:0007669"/>
    <property type="project" value="UniProtKB-KW"/>
</dbReference>
<evidence type="ECO:0000256" key="3">
    <source>
        <dbReference type="ARBA" id="ARBA00023125"/>
    </source>
</evidence>
<evidence type="ECO:0000313" key="7">
    <source>
        <dbReference type="EMBL" id="VFK27652.1"/>
    </source>
</evidence>
<accession>A0A450W328</accession>
<keyword evidence="2" id="KW-0680">Restriction system</keyword>
<dbReference type="GO" id="GO:0009307">
    <property type="term" value="P:DNA restriction-modification system"/>
    <property type="evidence" value="ECO:0007669"/>
    <property type="project" value="UniProtKB-KW"/>
</dbReference>
<evidence type="ECO:0000256" key="4">
    <source>
        <dbReference type="SAM" id="Coils"/>
    </source>
</evidence>
<evidence type="ECO:0000256" key="1">
    <source>
        <dbReference type="ARBA" id="ARBA00010923"/>
    </source>
</evidence>
<name>A0A450W328_9GAMM</name>
<dbReference type="EMBL" id="CAADFM010000056">
    <property type="protein sequence ID" value="VFK11488.1"/>
    <property type="molecule type" value="Genomic_DNA"/>
</dbReference>
<dbReference type="InterPro" id="IPR052021">
    <property type="entry name" value="Type-I_RS_S_subunit"/>
</dbReference>
<comment type="similarity">
    <text evidence="1">Belongs to the type-I restriction system S methylase family.</text>
</comment>
<dbReference type="InterPro" id="IPR044946">
    <property type="entry name" value="Restrct_endonuc_typeI_TRD_sf"/>
</dbReference>
<dbReference type="PANTHER" id="PTHR30408">
    <property type="entry name" value="TYPE-1 RESTRICTION ENZYME ECOKI SPECIFICITY PROTEIN"/>
    <property type="match status" value="1"/>
</dbReference>